<protein>
    <submittedName>
        <fullName evidence="1">Uncharacterized protein</fullName>
    </submittedName>
</protein>
<reference evidence="2" key="1">
    <citation type="submission" date="2012-11" db="EMBL/GenBank/DDBJ databases">
        <authorList>
            <person name="Lucero-Rivera Y.E."/>
            <person name="Tovar-Ramirez D."/>
        </authorList>
    </citation>
    <scope>NUCLEOTIDE SEQUENCE [LARGE SCALE GENOMIC DNA]</scope>
    <source>
        <strain evidence="2">Araruama</strain>
    </source>
</reference>
<feature type="non-terminal residue" evidence="1">
    <location>
        <position position="1"/>
    </location>
</feature>
<organism evidence="1 2">
    <name type="scientific">Candidatus Magnetoglobus multicellularis str. Araruama</name>
    <dbReference type="NCBI Taxonomy" id="890399"/>
    <lineage>
        <taxon>Bacteria</taxon>
        <taxon>Pseudomonadati</taxon>
        <taxon>Thermodesulfobacteriota</taxon>
        <taxon>Desulfobacteria</taxon>
        <taxon>Desulfobacterales</taxon>
        <taxon>Desulfobacteraceae</taxon>
        <taxon>Candidatus Magnetoglobus</taxon>
    </lineage>
</organism>
<accession>A0A1V1NW13</accession>
<dbReference type="EMBL" id="ATBP01001769">
    <property type="protein sequence ID" value="ETR66753.1"/>
    <property type="molecule type" value="Genomic_DNA"/>
</dbReference>
<evidence type="ECO:0000313" key="2">
    <source>
        <dbReference type="Proteomes" id="UP000189670"/>
    </source>
</evidence>
<dbReference type="Proteomes" id="UP000189670">
    <property type="component" value="Unassembled WGS sequence"/>
</dbReference>
<proteinExistence type="predicted"/>
<sequence>FKEIKKKAIECLLSGQIQHEARTEIDLKNLLKIGDVTVEQVIKLINKTKGFQYTCSPHHLEKSVMVHVCKPIKDGIKWYIKFYFIEPDIIFISIHK</sequence>
<gene>
    <name evidence="1" type="ORF">OMM_12384</name>
</gene>
<evidence type="ECO:0000313" key="1">
    <source>
        <dbReference type="EMBL" id="ETR66753.1"/>
    </source>
</evidence>
<name>A0A1V1NW13_9BACT</name>
<comment type="caution">
    <text evidence="1">The sequence shown here is derived from an EMBL/GenBank/DDBJ whole genome shotgun (WGS) entry which is preliminary data.</text>
</comment>
<dbReference type="AlphaFoldDB" id="A0A1V1NW13"/>